<dbReference type="Gene3D" id="3.90.220.20">
    <property type="entry name" value="DNA methylase specificity domains"/>
    <property type="match status" value="2"/>
</dbReference>
<dbReference type="RefSeq" id="WP_182495305.1">
    <property type="nucleotide sequence ID" value="NZ_BAAAKT010000004.1"/>
</dbReference>
<keyword evidence="3" id="KW-0238">DNA-binding</keyword>
<dbReference type="Pfam" id="PF01420">
    <property type="entry name" value="Methylase_S"/>
    <property type="match status" value="1"/>
</dbReference>
<comment type="similarity">
    <text evidence="1">Belongs to the type-I restriction system S methylase family.</text>
</comment>
<dbReference type="InterPro" id="IPR000055">
    <property type="entry name" value="Restrct_endonuc_typeI_TRD"/>
</dbReference>
<dbReference type="InterPro" id="IPR044946">
    <property type="entry name" value="Restrct_endonuc_typeI_TRD_sf"/>
</dbReference>
<evidence type="ECO:0000256" key="3">
    <source>
        <dbReference type="ARBA" id="ARBA00023125"/>
    </source>
</evidence>
<dbReference type="GO" id="GO:0009035">
    <property type="term" value="F:type I site-specific deoxyribonuclease activity"/>
    <property type="evidence" value="ECO:0007669"/>
    <property type="project" value="UniProtKB-EC"/>
</dbReference>
<dbReference type="SUPFAM" id="SSF116734">
    <property type="entry name" value="DNA methylase specificity domain"/>
    <property type="match status" value="2"/>
</dbReference>
<evidence type="ECO:0000259" key="4">
    <source>
        <dbReference type="Pfam" id="PF01420"/>
    </source>
</evidence>
<sequence length="407" mass="45017">MSVPYTPTDWELVSLGDHFEITSSKRVFQRDWRPTGVPFYRARELAILGDRGRVDNELFIDRGMFDRYRKMYGAPSPGDFLVTGVGTLGKTYVVQAGDEFYFKDGNIIWLKASASVDSAFLKQLYRTPFVLDQVFGNSAGSTVGTYTITNANTTVIPLPSKSEQVAIARALADADSLISALESRIVKKQAIKQGVMQQLLGGETRLPGFSGGWREESIGQLCSMRSGAPKRRIESGRYWVVDMGSVTRNSELVVSRRSDDGSDLLRAGELVMPKDDIGGGNIIGRTALIERDHTYVLADHVYALTPRNIDPAFLNLAINSYEVNTSLRSKVTGSAQLGLSRRGVLDQNVVYPRDVVEQRAIAGIVADVNREIDTLRRRLVKTRGIKSGMMQELLTGRTRLPVEEVST</sequence>
<organism evidence="5 6">
    <name type="scientific">Nesterenkonia jeotgali</name>
    <dbReference type="NCBI Taxonomy" id="317018"/>
    <lineage>
        <taxon>Bacteria</taxon>
        <taxon>Bacillati</taxon>
        <taxon>Actinomycetota</taxon>
        <taxon>Actinomycetes</taxon>
        <taxon>Micrococcales</taxon>
        <taxon>Micrococcaceae</taxon>
        <taxon>Nesterenkonia</taxon>
    </lineage>
</organism>
<name>A0A839FMY7_9MICC</name>
<accession>A0A839FMY7</accession>
<dbReference type="EMBL" id="JACJIH010000001">
    <property type="protein sequence ID" value="MBA8921266.1"/>
    <property type="molecule type" value="Genomic_DNA"/>
</dbReference>
<proteinExistence type="inferred from homology"/>
<dbReference type="EC" id="3.1.21.3" evidence="5"/>
<protein>
    <submittedName>
        <fullName evidence="5">Type I restriction enzyme S subunit</fullName>
        <ecNumber evidence="5">3.1.21.3</ecNumber>
    </submittedName>
</protein>
<keyword evidence="5" id="KW-0378">Hydrolase</keyword>
<feature type="domain" description="Type I restriction modification DNA specificity" evidence="4">
    <location>
        <begin position="7"/>
        <end position="185"/>
    </location>
</feature>
<dbReference type="Gene3D" id="1.10.287.1120">
    <property type="entry name" value="Bipartite methylase S protein"/>
    <property type="match status" value="1"/>
</dbReference>
<dbReference type="GO" id="GO:0003677">
    <property type="term" value="F:DNA binding"/>
    <property type="evidence" value="ECO:0007669"/>
    <property type="project" value="UniProtKB-KW"/>
</dbReference>
<evidence type="ECO:0000313" key="6">
    <source>
        <dbReference type="Proteomes" id="UP000546252"/>
    </source>
</evidence>
<dbReference type="Proteomes" id="UP000546252">
    <property type="component" value="Unassembled WGS sequence"/>
</dbReference>
<dbReference type="PANTHER" id="PTHR30408">
    <property type="entry name" value="TYPE-1 RESTRICTION ENZYME ECOKI SPECIFICITY PROTEIN"/>
    <property type="match status" value="1"/>
</dbReference>
<dbReference type="InterPro" id="IPR052021">
    <property type="entry name" value="Type-I_RS_S_subunit"/>
</dbReference>
<dbReference type="PANTHER" id="PTHR30408:SF12">
    <property type="entry name" value="TYPE I RESTRICTION ENZYME MJAVIII SPECIFICITY SUBUNIT"/>
    <property type="match status" value="1"/>
</dbReference>
<dbReference type="GO" id="GO:0009307">
    <property type="term" value="P:DNA restriction-modification system"/>
    <property type="evidence" value="ECO:0007669"/>
    <property type="project" value="UniProtKB-KW"/>
</dbReference>
<reference evidence="5 6" key="1">
    <citation type="submission" date="2020-08" db="EMBL/GenBank/DDBJ databases">
        <title>Sequencing the genomes of 1000 actinobacteria strains.</title>
        <authorList>
            <person name="Klenk H.-P."/>
        </authorList>
    </citation>
    <scope>NUCLEOTIDE SEQUENCE [LARGE SCALE GENOMIC DNA]</scope>
    <source>
        <strain evidence="5 6">DSM 19081</strain>
    </source>
</reference>
<dbReference type="CDD" id="cd16961">
    <property type="entry name" value="RMtype1_S_TRD-CR_like"/>
    <property type="match status" value="1"/>
</dbReference>
<evidence type="ECO:0000313" key="5">
    <source>
        <dbReference type="EMBL" id="MBA8921266.1"/>
    </source>
</evidence>
<dbReference type="AlphaFoldDB" id="A0A839FMY7"/>
<gene>
    <name evidence="5" type="ORF">HNR24_001199</name>
</gene>
<keyword evidence="2" id="KW-0680">Restriction system</keyword>
<comment type="caution">
    <text evidence="5">The sequence shown here is derived from an EMBL/GenBank/DDBJ whole genome shotgun (WGS) entry which is preliminary data.</text>
</comment>
<evidence type="ECO:0000256" key="2">
    <source>
        <dbReference type="ARBA" id="ARBA00022747"/>
    </source>
</evidence>
<evidence type="ECO:0000256" key="1">
    <source>
        <dbReference type="ARBA" id="ARBA00010923"/>
    </source>
</evidence>